<dbReference type="SMART" id="SM00825">
    <property type="entry name" value="PKS_KS"/>
    <property type="match status" value="1"/>
</dbReference>
<dbReference type="CDD" id="cd08953">
    <property type="entry name" value="KR_2_SDR_x"/>
    <property type="match status" value="1"/>
</dbReference>
<dbReference type="PROSITE" id="PS52019">
    <property type="entry name" value="PKS_MFAS_DH"/>
    <property type="match status" value="1"/>
</dbReference>
<dbReference type="Proteomes" id="UP000228930">
    <property type="component" value="Unassembled WGS sequence"/>
</dbReference>
<feature type="domain" description="PKS/mFAS DH" evidence="8">
    <location>
        <begin position="69"/>
        <end position="360"/>
    </location>
</feature>
<dbReference type="Gene3D" id="1.10.1200.10">
    <property type="entry name" value="ACP-like"/>
    <property type="match status" value="1"/>
</dbReference>
<dbReference type="RefSeq" id="WP_145984447.1">
    <property type="nucleotide sequence ID" value="NZ_LFJC01000005.1"/>
</dbReference>
<evidence type="ECO:0000259" key="8">
    <source>
        <dbReference type="PROSITE" id="PS52019"/>
    </source>
</evidence>
<keyword evidence="10" id="KW-1185">Reference proteome</keyword>
<dbReference type="InterPro" id="IPR036291">
    <property type="entry name" value="NAD(P)-bd_dom_sf"/>
</dbReference>
<dbReference type="Gene3D" id="3.40.47.10">
    <property type="match status" value="1"/>
</dbReference>
<dbReference type="SUPFAM" id="SSF47336">
    <property type="entry name" value="ACP-like"/>
    <property type="match status" value="1"/>
</dbReference>
<dbReference type="SMART" id="SM00822">
    <property type="entry name" value="PKS_KR"/>
    <property type="match status" value="1"/>
</dbReference>
<reference evidence="9 10" key="1">
    <citation type="submission" date="2015-06" db="EMBL/GenBank/DDBJ databases">
        <title>Comparative genome analysis of nirS-carrying Bradyrhizobium sp. strains.</title>
        <authorList>
            <person name="Ishii S."/>
            <person name="Jang J."/>
            <person name="Nishizawa T."/>
            <person name="Senoo K."/>
        </authorList>
    </citation>
    <scope>NUCLEOTIDE SEQUENCE [LARGE SCALE GENOMIC DNA]</scope>
    <source>
        <strain evidence="9 10">TSA1</strain>
    </source>
</reference>
<feature type="domain" description="Ketosynthase family 3 (KS3)" evidence="7">
    <location>
        <begin position="959"/>
        <end position="1344"/>
    </location>
</feature>
<dbReference type="SUPFAM" id="SSF51735">
    <property type="entry name" value="NAD(P)-binding Rossmann-fold domains"/>
    <property type="match status" value="1"/>
</dbReference>
<keyword evidence="1" id="KW-0596">Phosphopantetheine</keyword>
<dbReference type="Gene3D" id="3.40.50.720">
    <property type="entry name" value="NAD(P)-binding Rossmann-like Domain"/>
    <property type="match status" value="1"/>
</dbReference>
<feature type="region of interest" description="Disordered" evidence="5">
    <location>
        <begin position="790"/>
        <end position="820"/>
    </location>
</feature>
<dbReference type="InterPro" id="IPR050091">
    <property type="entry name" value="PKS_NRPS_Biosynth_Enz"/>
</dbReference>
<dbReference type="Pfam" id="PF08659">
    <property type="entry name" value="KR"/>
    <property type="match status" value="1"/>
</dbReference>
<feature type="domain" description="Carrier" evidence="6">
    <location>
        <begin position="826"/>
        <end position="903"/>
    </location>
</feature>
<dbReference type="InterPro" id="IPR036736">
    <property type="entry name" value="ACP-like_sf"/>
</dbReference>
<dbReference type="InterPro" id="IPR049552">
    <property type="entry name" value="PKS_DH_N"/>
</dbReference>
<dbReference type="GO" id="GO:0006633">
    <property type="term" value="P:fatty acid biosynthetic process"/>
    <property type="evidence" value="ECO:0007669"/>
    <property type="project" value="TreeGrafter"/>
</dbReference>
<dbReference type="SMART" id="SM00823">
    <property type="entry name" value="PKS_PP"/>
    <property type="match status" value="1"/>
</dbReference>
<dbReference type="CDD" id="cd00833">
    <property type="entry name" value="PKS"/>
    <property type="match status" value="1"/>
</dbReference>
<dbReference type="PROSITE" id="PS50075">
    <property type="entry name" value="CARRIER"/>
    <property type="match status" value="1"/>
</dbReference>
<name>A0A2M6U443_9BRAD</name>
<sequence length="1344" mass="143871">TWLAKGKHAKLADLWVKGLMFDWTRLYGAARPARLSLPTYPFAKESYWLPATGKPILVQTQTAAAAVLHPLVQRNISDFTQQRFSAVFTGEEFFLKDHIVHGQRILPGVAYLEMARAAILHALDEPGDGALAVRLENVAWLQPLVVGEEPVELYIALTLEDSGVIGFTAYTVESEKGERVYARGRAVVVSDEVAPALDLAELQARCTETASGQQCYQAFNSVGLTLGPAFRSVQQLRMGTDAQAATLVVGELRLDDSVVGTRGAYVLHPGLLDSALQVSIGLEQLNTSGLGKLRVPFALDSITIFAPIPDDAVSVVRRHADNPANAAVQKLDIDVTDAAGRVCVRLHNFTSRVMEGDGEVEKAQTVMLTPVWQSEAPSARRSTGYARHHIVLCEVQELEDAVATELTQANVTRLDSRAGSFAERYTDYAEQLLQYLQEALQATAEGSVLVQLVVPAAGESAVLRGLGGLLKSASQENPRLIGQVIAIEAAAPVREAVLELSVEGGSGAQDVRYVDGRREVMGLQAPTSAEVDAALCKDGGVYLITGGAGGLGLQIAEAIVSQSKNVVIVVTGRSAAPAKYEQLEALRIGGAVVDYRAVDVSDPIAVTNLIESITSEYGSLDTVIHCAGVLRDRLVQKKTSLELRDVFAPKVMGLFNLDRATAELPLDRFILFSSIAGVTGNVGQADYAAANAFMDAYAHHRSELAAQGLRHGQTLSVNWPLWAAGGMQVEASSKERMRRLTGMVPLETAAGIQALTAALRLGVSQTAVFFGQASRIRQRLMGPTEPAQAELTQVEPSLEPVTERSLSAAPATPVIRSEQTTSEASELQEKVLAALLRIASEVLKINRNGIQVDDELSKYGFDSIMLTGFGDALSQKYDLAISPVVFFEYPTLQGLAGYLVRDHRPQMLKHFGGAVKPMSAAGASSAVVQPLPEVIDRKRSSRFGRPQLVRAGDTRSVEREPVAIIGISGSFPQARDLEEFWENLKAGRDCIGEIPNSRWDWEQLYGDPHKELNKTNIKRAGLIEGADHFDPLFFGISPLEAESMDPQQRVLMTYVWKAIEDAGYAPQSLAGSNTAILVGTGNSGYSSMLAQNGCAVEGYSAPGAVASMGPNRMSYLLNLHGPSEPIETSCSSSLVALHRAEMLLNSGRCEMAIAGGVNLLVASEVQVSFSKAGMLCEDGRCKTFSAQANGYVRGEGVGMFLLKKLSAAERDGDHIYGLIRGSAENHGGRASSLTAPNPKAQTGVIKEAFTQAGVDPRTVNYIEAHGTGTPLGDPIEIQGLKSAFAELSEGGEALPISYCGVGSVKTNIGHLELAAGAAGVIKVLLQMKHQTLARSLHSEEINPY</sequence>
<evidence type="ECO:0000256" key="5">
    <source>
        <dbReference type="SAM" id="MobiDB-lite"/>
    </source>
</evidence>
<dbReference type="GO" id="GO:0071770">
    <property type="term" value="P:DIM/DIP cell wall layer assembly"/>
    <property type="evidence" value="ECO:0007669"/>
    <property type="project" value="TreeGrafter"/>
</dbReference>
<dbReference type="InterPro" id="IPR014031">
    <property type="entry name" value="Ketoacyl_synth_C"/>
</dbReference>
<dbReference type="InterPro" id="IPR020841">
    <property type="entry name" value="PKS_Beta-ketoAc_synthase_dom"/>
</dbReference>
<feature type="active site" description="Proton donor; for dehydratase activity" evidence="4">
    <location>
        <position position="273"/>
    </location>
</feature>
<dbReference type="SMART" id="SM00826">
    <property type="entry name" value="PKS_DH"/>
    <property type="match status" value="1"/>
</dbReference>
<dbReference type="InterPro" id="IPR049551">
    <property type="entry name" value="PKS_DH_C"/>
</dbReference>
<dbReference type="SUPFAM" id="SSF53901">
    <property type="entry name" value="Thiolase-like"/>
    <property type="match status" value="1"/>
</dbReference>
<dbReference type="InterPro" id="IPR029069">
    <property type="entry name" value="HotDog_dom_sf"/>
</dbReference>
<dbReference type="GO" id="GO:0005886">
    <property type="term" value="C:plasma membrane"/>
    <property type="evidence" value="ECO:0007669"/>
    <property type="project" value="TreeGrafter"/>
</dbReference>
<evidence type="ECO:0000313" key="10">
    <source>
        <dbReference type="Proteomes" id="UP000228930"/>
    </source>
</evidence>
<evidence type="ECO:0000256" key="4">
    <source>
        <dbReference type="PROSITE-ProRule" id="PRU01363"/>
    </source>
</evidence>
<dbReference type="Gene3D" id="3.30.70.3290">
    <property type="match status" value="1"/>
</dbReference>
<organism evidence="9 10">
    <name type="scientific">Bradyrhizobium nitroreducens</name>
    <dbReference type="NCBI Taxonomy" id="709803"/>
    <lineage>
        <taxon>Bacteria</taxon>
        <taxon>Pseudomonadati</taxon>
        <taxon>Pseudomonadota</taxon>
        <taxon>Alphaproteobacteria</taxon>
        <taxon>Hyphomicrobiales</taxon>
        <taxon>Nitrobacteraceae</taxon>
        <taxon>Bradyrhizobium</taxon>
    </lineage>
</organism>
<dbReference type="InterPro" id="IPR013968">
    <property type="entry name" value="PKS_KR"/>
</dbReference>
<dbReference type="InterPro" id="IPR016039">
    <property type="entry name" value="Thiolase-like"/>
</dbReference>
<dbReference type="PROSITE" id="PS52004">
    <property type="entry name" value="KS3_2"/>
    <property type="match status" value="1"/>
</dbReference>
<evidence type="ECO:0000256" key="1">
    <source>
        <dbReference type="ARBA" id="ARBA00022450"/>
    </source>
</evidence>
<dbReference type="GO" id="GO:0031177">
    <property type="term" value="F:phosphopantetheine binding"/>
    <property type="evidence" value="ECO:0007669"/>
    <property type="project" value="InterPro"/>
</dbReference>
<keyword evidence="3" id="KW-0808">Transferase</keyword>
<proteinExistence type="predicted"/>
<dbReference type="InterPro" id="IPR057326">
    <property type="entry name" value="KR_dom"/>
</dbReference>
<feature type="active site" description="Proton acceptor; for dehydratase activity" evidence="4">
    <location>
        <position position="98"/>
    </location>
</feature>
<dbReference type="Pfam" id="PF14765">
    <property type="entry name" value="PS-DH"/>
    <property type="match status" value="1"/>
</dbReference>
<feature type="region of interest" description="N-terminal hotdog fold" evidence="4">
    <location>
        <begin position="69"/>
        <end position="193"/>
    </location>
</feature>
<dbReference type="InterPro" id="IPR003560">
    <property type="entry name" value="DHB_DH"/>
</dbReference>
<dbReference type="InterPro" id="IPR049900">
    <property type="entry name" value="PKS_mFAS_DH"/>
</dbReference>
<dbReference type="GO" id="GO:0019290">
    <property type="term" value="P:siderophore biosynthetic process"/>
    <property type="evidence" value="ECO:0007669"/>
    <property type="project" value="InterPro"/>
</dbReference>
<evidence type="ECO:0000259" key="6">
    <source>
        <dbReference type="PROSITE" id="PS50075"/>
    </source>
</evidence>
<dbReference type="Pfam" id="PF02801">
    <property type="entry name" value="Ketoacyl-synt_C"/>
    <property type="match status" value="1"/>
</dbReference>
<dbReference type="GO" id="GO:0005737">
    <property type="term" value="C:cytoplasm"/>
    <property type="evidence" value="ECO:0007669"/>
    <property type="project" value="TreeGrafter"/>
</dbReference>
<feature type="non-terminal residue" evidence="9">
    <location>
        <position position="1"/>
    </location>
</feature>
<accession>A0A2M6U443</accession>
<evidence type="ECO:0000313" key="9">
    <source>
        <dbReference type="EMBL" id="PIS99320.1"/>
    </source>
</evidence>
<dbReference type="InterPro" id="IPR042104">
    <property type="entry name" value="PKS_dehydratase_sf"/>
</dbReference>
<dbReference type="SUPFAM" id="SSF54637">
    <property type="entry name" value="Thioesterase/thiol ester dehydrase-isomerase"/>
    <property type="match status" value="1"/>
</dbReference>
<dbReference type="PANTHER" id="PTHR43775">
    <property type="entry name" value="FATTY ACID SYNTHASE"/>
    <property type="match status" value="1"/>
</dbReference>
<dbReference type="InterPro" id="IPR014030">
    <property type="entry name" value="Ketoacyl_synth_N"/>
</dbReference>
<evidence type="ECO:0000256" key="2">
    <source>
        <dbReference type="ARBA" id="ARBA00022553"/>
    </source>
</evidence>
<dbReference type="InterPro" id="IPR020806">
    <property type="entry name" value="PKS_PP-bd"/>
</dbReference>
<dbReference type="Pfam" id="PF00550">
    <property type="entry name" value="PP-binding"/>
    <property type="match status" value="1"/>
</dbReference>
<feature type="non-terminal residue" evidence="9">
    <location>
        <position position="1344"/>
    </location>
</feature>
<gene>
    <name evidence="9" type="ORF">TSA1_37435</name>
</gene>
<dbReference type="GO" id="GO:0004312">
    <property type="term" value="F:fatty acid synthase activity"/>
    <property type="evidence" value="ECO:0007669"/>
    <property type="project" value="TreeGrafter"/>
</dbReference>
<dbReference type="InterPro" id="IPR020807">
    <property type="entry name" value="PKS_DH"/>
</dbReference>
<dbReference type="EMBL" id="LFJC01000005">
    <property type="protein sequence ID" value="PIS99320.1"/>
    <property type="molecule type" value="Genomic_DNA"/>
</dbReference>
<dbReference type="InterPro" id="IPR009081">
    <property type="entry name" value="PP-bd_ACP"/>
</dbReference>
<dbReference type="SMART" id="SM01294">
    <property type="entry name" value="PKS_PP_betabranch"/>
    <property type="match status" value="1"/>
</dbReference>
<protein>
    <submittedName>
        <fullName evidence="9">Uncharacterized protein</fullName>
    </submittedName>
</protein>
<dbReference type="GO" id="GO:0008667">
    <property type="term" value="F:2,3-dihydro-2,3-dihydroxybenzoate dehydrogenase activity"/>
    <property type="evidence" value="ECO:0007669"/>
    <property type="project" value="InterPro"/>
</dbReference>
<dbReference type="PANTHER" id="PTHR43775:SF37">
    <property type="entry name" value="SI:DKEY-61P9.11"/>
    <property type="match status" value="1"/>
</dbReference>
<keyword evidence="2" id="KW-0597">Phosphoprotein</keyword>
<evidence type="ECO:0000259" key="7">
    <source>
        <dbReference type="PROSITE" id="PS52004"/>
    </source>
</evidence>
<comment type="caution">
    <text evidence="9">The sequence shown here is derived from an EMBL/GenBank/DDBJ whole genome shotgun (WGS) entry which is preliminary data.</text>
</comment>
<dbReference type="Gene3D" id="3.10.129.110">
    <property type="entry name" value="Polyketide synthase dehydratase"/>
    <property type="match status" value="1"/>
</dbReference>
<dbReference type="Pfam" id="PF21089">
    <property type="entry name" value="PKS_DH_N"/>
    <property type="match status" value="1"/>
</dbReference>
<feature type="region of interest" description="C-terminal hotdog fold" evidence="4">
    <location>
        <begin position="207"/>
        <end position="360"/>
    </location>
</feature>
<dbReference type="PRINTS" id="PR01397">
    <property type="entry name" value="DHBDHDRGNASE"/>
</dbReference>
<evidence type="ECO:0000256" key="3">
    <source>
        <dbReference type="ARBA" id="ARBA00022679"/>
    </source>
</evidence>
<dbReference type="Pfam" id="PF00109">
    <property type="entry name" value="ketoacyl-synt"/>
    <property type="match status" value="1"/>
</dbReference>